<comment type="subcellular location">
    <subcellularLocation>
        <location evidence="1">Cell membrane</location>
        <topology evidence="1">Multi-pass membrane protein</topology>
    </subcellularLocation>
</comment>
<proteinExistence type="predicted"/>
<dbReference type="InterPro" id="IPR043128">
    <property type="entry name" value="Rev_trsase/Diguanyl_cyclase"/>
</dbReference>
<feature type="transmembrane region" description="Helical" evidence="6">
    <location>
        <begin position="128"/>
        <end position="153"/>
    </location>
</feature>
<evidence type="ECO:0000256" key="1">
    <source>
        <dbReference type="ARBA" id="ARBA00004651"/>
    </source>
</evidence>
<dbReference type="SUPFAM" id="SSF55073">
    <property type="entry name" value="Nucleotide cyclase"/>
    <property type="match status" value="1"/>
</dbReference>
<dbReference type="RefSeq" id="WP_353864294.1">
    <property type="nucleotide sequence ID" value="NZ_CP088295.1"/>
</dbReference>
<accession>A0ABY5PGI1</accession>
<dbReference type="SMART" id="SM00267">
    <property type="entry name" value="GGDEF"/>
    <property type="match status" value="1"/>
</dbReference>
<keyword evidence="5 6" id="KW-0472">Membrane</keyword>
<evidence type="ECO:0000313" key="9">
    <source>
        <dbReference type="Proteomes" id="UP001058860"/>
    </source>
</evidence>
<evidence type="ECO:0000256" key="4">
    <source>
        <dbReference type="ARBA" id="ARBA00022989"/>
    </source>
</evidence>
<sequence>MSTDRRRRRPEQLRRRATPGLLVALGAAYVALSLAVWQLADPTETSAPWWPAAGLTLGVLCRVRRADWPAVLAVVFAADVAADLIQGAAFVTSLGWATANTVEPLLGALAMGRVFRDQTPNIESPTNVLRFFGVAALAGTPVAALIGGTTSALTYDLDLVETWRLWYIGDVIGILLVAPAVLYAPQIRAAFDARFATMLAVTAAVALLVFRAPEDWGLGQPYLVTPTLVLAALWFGAPGAVMSAMATALLANVASAQGYGPFALGDGDTGALGDLQVFVAVQMLTTFLVVGLRAQLLTARAQAERLSEEQLRDPLTGTGSRIRIEDELAAATSQPAVGGTPPSSAVLFLDLDAFKPVNDRYGHAVGDEVLCTVASRLEEAVRDTDTVGRVGGDEFVVVCRDITPAELDRLAVRLTEAIAEPMQIDGHDIAVGASIGTSWATGAEVTPSDLLRSADVDMYRRKLGRRN</sequence>
<dbReference type="EC" id="2.7.7.65" evidence="8"/>
<protein>
    <submittedName>
        <fullName evidence="8">Diguanylate cyclase</fullName>
        <ecNumber evidence="8">2.7.7.65</ecNumber>
    </submittedName>
</protein>
<dbReference type="InterPro" id="IPR007895">
    <property type="entry name" value="MASE1"/>
</dbReference>
<evidence type="ECO:0000256" key="2">
    <source>
        <dbReference type="ARBA" id="ARBA00022475"/>
    </source>
</evidence>
<feature type="transmembrane region" description="Helical" evidence="6">
    <location>
        <begin position="165"/>
        <end position="183"/>
    </location>
</feature>
<dbReference type="PANTHER" id="PTHR46663">
    <property type="entry name" value="DIGUANYLATE CYCLASE DGCT-RELATED"/>
    <property type="match status" value="1"/>
</dbReference>
<keyword evidence="2" id="KW-1003">Cell membrane</keyword>
<dbReference type="Gene3D" id="3.30.70.270">
    <property type="match status" value="1"/>
</dbReference>
<evidence type="ECO:0000256" key="6">
    <source>
        <dbReference type="SAM" id="Phobius"/>
    </source>
</evidence>
<evidence type="ECO:0000256" key="3">
    <source>
        <dbReference type="ARBA" id="ARBA00022692"/>
    </source>
</evidence>
<dbReference type="Pfam" id="PF00990">
    <property type="entry name" value="GGDEF"/>
    <property type="match status" value="1"/>
</dbReference>
<keyword evidence="3 6" id="KW-0812">Transmembrane</keyword>
<dbReference type="InterPro" id="IPR000160">
    <property type="entry name" value="GGDEF_dom"/>
</dbReference>
<evidence type="ECO:0000313" key="8">
    <source>
        <dbReference type="EMBL" id="UUY03794.1"/>
    </source>
</evidence>
<dbReference type="EMBL" id="CP088295">
    <property type="protein sequence ID" value="UUY03794.1"/>
    <property type="molecule type" value="Genomic_DNA"/>
</dbReference>
<keyword evidence="9" id="KW-1185">Reference proteome</keyword>
<dbReference type="PANTHER" id="PTHR46663:SF4">
    <property type="entry name" value="DIGUANYLATE CYCLASE DGCT-RELATED"/>
    <property type="match status" value="1"/>
</dbReference>
<reference evidence="9" key="1">
    <citation type="submission" date="2021-11" db="EMBL/GenBank/DDBJ databases">
        <title>Cultivation dependent microbiological survey of springs from the worlds oldest radium mine currently devoted to the extraction of radon-saturated water.</title>
        <authorList>
            <person name="Kapinusova G."/>
            <person name="Smrhova T."/>
            <person name="Strejcek M."/>
            <person name="Suman J."/>
            <person name="Jani K."/>
            <person name="Pajer P."/>
            <person name="Uhlik O."/>
        </authorList>
    </citation>
    <scope>NUCLEOTIDE SEQUENCE [LARGE SCALE GENOMIC DNA]</scope>
    <source>
        <strain evidence="9">J379</strain>
    </source>
</reference>
<evidence type="ECO:0000259" key="7">
    <source>
        <dbReference type="SMART" id="SM00267"/>
    </source>
</evidence>
<dbReference type="NCBIfam" id="TIGR00254">
    <property type="entry name" value="GGDEF"/>
    <property type="match status" value="1"/>
</dbReference>
<dbReference type="GO" id="GO:0052621">
    <property type="term" value="F:diguanylate cyclase activity"/>
    <property type="evidence" value="ECO:0007669"/>
    <property type="project" value="UniProtKB-EC"/>
</dbReference>
<keyword evidence="8" id="KW-0548">Nucleotidyltransferase</keyword>
<name>A0ABY5PGI1_9ACTN</name>
<gene>
    <name evidence="8" type="ORF">LRS13_24570</name>
</gene>
<dbReference type="InterPro" id="IPR029787">
    <property type="entry name" value="Nucleotide_cyclase"/>
</dbReference>
<dbReference type="InterPro" id="IPR052163">
    <property type="entry name" value="DGC-Regulatory_Protein"/>
</dbReference>
<dbReference type="Proteomes" id="UP001058860">
    <property type="component" value="Chromosome"/>
</dbReference>
<feature type="transmembrane region" description="Helical" evidence="6">
    <location>
        <begin position="21"/>
        <end position="40"/>
    </location>
</feature>
<organism evidence="8 9">
    <name type="scientific">Svornostia abyssi</name>
    <dbReference type="NCBI Taxonomy" id="2898438"/>
    <lineage>
        <taxon>Bacteria</taxon>
        <taxon>Bacillati</taxon>
        <taxon>Actinomycetota</taxon>
        <taxon>Thermoleophilia</taxon>
        <taxon>Solirubrobacterales</taxon>
        <taxon>Baekduiaceae</taxon>
        <taxon>Svornostia</taxon>
    </lineage>
</organism>
<evidence type="ECO:0000256" key="5">
    <source>
        <dbReference type="ARBA" id="ARBA00023136"/>
    </source>
</evidence>
<feature type="domain" description="GGDEF" evidence="7">
    <location>
        <begin position="299"/>
        <end position="467"/>
    </location>
</feature>
<feature type="transmembrane region" description="Helical" evidence="6">
    <location>
        <begin position="232"/>
        <end position="254"/>
    </location>
</feature>
<dbReference type="Pfam" id="PF05231">
    <property type="entry name" value="MASE1"/>
    <property type="match status" value="1"/>
</dbReference>
<keyword evidence="8" id="KW-0808">Transferase</keyword>
<keyword evidence="4 6" id="KW-1133">Transmembrane helix</keyword>
<feature type="transmembrane region" description="Helical" evidence="6">
    <location>
        <begin position="97"/>
        <end position="116"/>
    </location>
</feature>
<dbReference type="CDD" id="cd01949">
    <property type="entry name" value="GGDEF"/>
    <property type="match status" value="1"/>
</dbReference>